<protein>
    <submittedName>
        <fullName evidence="2">Glyoxalase family protein</fullName>
    </submittedName>
</protein>
<feature type="domain" description="Glyoxalase/fosfomycin resistance/dioxygenase" evidence="1">
    <location>
        <begin position="21"/>
        <end position="72"/>
    </location>
</feature>
<evidence type="ECO:0000313" key="3">
    <source>
        <dbReference type="Proteomes" id="UP000002007"/>
    </source>
</evidence>
<reference evidence="3" key="1">
    <citation type="journal article" date="2008" name="J. Bacteriol.">
        <title>Genome sequence of the fish pathogen Renibacterium salmoninarum suggests reductive evolution away from an environmental Arthrobacter ancestor.</title>
        <authorList>
            <person name="Wiens G.D."/>
            <person name="Rockey D.D."/>
            <person name="Wu Z."/>
            <person name="Chang J."/>
            <person name="Levy R."/>
            <person name="Crane S."/>
            <person name="Chen D.S."/>
            <person name="Capri G.R."/>
            <person name="Burnett J.R."/>
            <person name="Sudheesh P.S."/>
            <person name="Schipma M.J."/>
            <person name="Burd H."/>
            <person name="Bhattacharyya A."/>
            <person name="Rhodes L.D."/>
            <person name="Kaul R."/>
            <person name="Strom M.S."/>
        </authorList>
    </citation>
    <scope>NUCLEOTIDE SEQUENCE [LARGE SCALE GENOMIC DNA]</scope>
    <source>
        <strain evidence="3">ATCC 33209 / DSM 20767 / JCM 11484 / NBRC 15589 / NCIMB 2235</strain>
    </source>
</reference>
<dbReference type="AlphaFoldDB" id="A9WMY4"/>
<gene>
    <name evidence="2" type="ordered locus">RSal33209_1746</name>
</gene>
<dbReference type="HOGENOM" id="CLU_2702213_0_0_11"/>
<name>A9WMY4_RENSM</name>
<dbReference type="Pfam" id="PF00903">
    <property type="entry name" value="Glyoxalase"/>
    <property type="match status" value="1"/>
</dbReference>
<evidence type="ECO:0000313" key="2">
    <source>
        <dbReference type="EMBL" id="ABY23481.1"/>
    </source>
</evidence>
<keyword evidence="3" id="KW-1185">Reference proteome</keyword>
<evidence type="ECO:0000259" key="1">
    <source>
        <dbReference type="Pfam" id="PF00903"/>
    </source>
</evidence>
<dbReference type="Proteomes" id="UP000002007">
    <property type="component" value="Chromosome"/>
</dbReference>
<dbReference type="InterPro" id="IPR029068">
    <property type="entry name" value="Glyas_Bleomycin-R_OHBP_Dase"/>
</dbReference>
<dbReference type="eggNOG" id="COG2764">
    <property type="taxonomic scope" value="Bacteria"/>
</dbReference>
<dbReference type="InterPro" id="IPR004360">
    <property type="entry name" value="Glyas_Fos-R_dOase_dom"/>
</dbReference>
<proteinExistence type="predicted"/>
<dbReference type="PANTHER" id="PTHR36503">
    <property type="entry name" value="BLR2520 PROTEIN"/>
    <property type="match status" value="1"/>
</dbReference>
<dbReference type="Gene3D" id="3.10.180.10">
    <property type="entry name" value="2,3-Dihydroxybiphenyl 1,2-Dioxygenase, domain 1"/>
    <property type="match status" value="1"/>
</dbReference>
<dbReference type="EMBL" id="CP000910">
    <property type="protein sequence ID" value="ABY23481.1"/>
    <property type="molecule type" value="Genomic_DNA"/>
</dbReference>
<sequence length="73" mass="8171">MGHRRIRRRSWPVSTGNAPITLAYNCRTPGDVDMVLRQAMASGGTRLQPGTKRGWGGYSGYFLDPNGYRWEVA</sequence>
<dbReference type="RefSeq" id="WP_012245153.1">
    <property type="nucleotide sequence ID" value="NC_010168.1"/>
</dbReference>
<accession>A9WMY4</accession>
<organism evidence="2 3">
    <name type="scientific">Renibacterium salmoninarum (strain ATCC 33209 / DSM 20767 / JCM 11484 / NBRC 15589 / NCIMB 2235)</name>
    <dbReference type="NCBI Taxonomy" id="288705"/>
    <lineage>
        <taxon>Bacteria</taxon>
        <taxon>Bacillati</taxon>
        <taxon>Actinomycetota</taxon>
        <taxon>Actinomycetes</taxon>
        <taxon>Micrococcales</taxon>
        <taxon>Micrococcaceae</taxon>
        <taxon>Renibacterium</taxon>
    </lineage>
</organism>
<dbReference type="KEGG" id="rsa:RSal33209_1746"/>
<dbReference type="PANTHER" id="PTHR36503:SF1">
    <property type="entry name" value="BLR2520 PROTEIN"/>
    <property type="match status" value="1"/>
</dbReference>
<dbReference type="SUPFAM" id="SSF54593">
    <property type="entry name" value="Glyoxalase/Bleomycin resistance protein/Dihydroxybiphenyl dioxygenase"/>
    <property type="match status" value="1"/>
</dbReference>